<dbReference type="SMART" id="SM00354">
    <property type="entry name" value="HTH_LACI"/>
    <property type="match status" value="1"/>
</dbReference>
<dbReference type="EMBL" id="JASKHM010000010">
    <property type="protein sequence ID" value="MEQ4484210.1"/>
    <property type="molecule type" value="Genomic_DNA"/>
</dbReference>
<keyword evidence="3 6" id="KW-0238">DNA-binding</keyword>
<organism evidence="6 7">
    <name type="scientific">Cohnella silvisoli</name>
    <dbReference type="NCBI Taxonomy" id="2873699"/>
    <lineage>
        <taxon>Bacteria</taxon>
        <taxon>Bacillati</taxon>
        <taxon>Bacillota</taxon>
        <taxon>Bacilli</taxon>
        <taxon>Bacillales</taxon>
        <taxon>Paenibacillaceae</taxon>
        <taxon>Cohnella</taxon>
    </lineage>
</organism>
<dbReference type="CDD" id="cd06267">
    <property type="entry name" value="PBP1_LacI_sugar_binding-like"/>
    <property type="match status" value="1"/>
</dbReference>
<evidence type="ECO:0000256" key="4">
    <source>
        <dbReference type="ARBA" id="ARBA00023163"/>
    </source>
</evidence>
<evidence type="ECO:0000259" key="5">
    <source>
        <dbReference type="PROSITE" id="PS50932"/>
    </source>
</evidence>
<comment type="caution">
    <text evidence="6">The sequence shown here is derived from an EMBL/GenBank/DDBJ whole genome shotgun (WGS) entry which is preliminary data.</text>
</comment>
<dbReference type="Pfam" id="PF13377">
    <property type="entry name" value="Peripla_BP_3"/>
    <property type="match status" value="1"/>
</dbReference>
<dbReference type="Proteomes" id="UP001493487">
    <property type="component" value="Unassembled WGS sequence"/>
</dbReference>
<evidence type="ECO:0000256" key="3">
    <source>
        <dbReference type="ARBA" id="ARBA00023125"/>
    </source>
</evidence>
<dbReference type="PANTHER" id="PTHR30146">
    <property type="entry name" value="LACI-RELATED TRANSCRIPTIONAL REPRESSOR"/>
    <property type="match status" value="1"/>
</dbReference>
<evidence type="ECO:0000256" key="2">
    <source>
        <dbReference type="ARBA" id="ARBA00023015"/>
    </source>
</evidence>
<dbReference type="PANTHER" id="PTHR30146:SF148">
    <property type="entry name" value="HTH-TYPE TRANSCRIPTIONAL REPRESSOR PURR-RELATED"/>
    <property type="match status" value="1"/>
</dbReference>
<dbReference type="Gene3D" id="3.40.50.2300">
    <property type="match status" value="2"/>
</dbReference>
<keyword evidence="1" id="KW-0678">Repressor</keyword>
<dbReference type="GO" id="GO:0003677">
    <property type="term" value="F:DNA binding"/>
    <property type="evidence" value="ECO:0007669"/>
    <property type="project" value="UniProtKB-KW"/>
</dbReference>
<dbReference type="CDD" id="cd01392">
    <property type="entry name" value="HTH_LacI"/>
    <property type="match status" value="1"/>
</dbReference>
<keyword evidence="7" id="KW-1185">Reference proteome</keyword>
<gene>
    <name evidence="6" type="ORF">QJS35_17575</name>
</gene>
<keyword evidence="4" id="KW-0804">Transcription</keyword>
<accession>A0ABV1KW45</accession>
<dbReference type="InterPro" id="IPR046335">
    <property type="entry name" value="LacI/GalR-like_sensor"/>
</dbReference>
<dbReference type="SUPFAM" id="SSF47413">
    <property type="entry name" value="lambda repressor-like DNA-binding domains"/>
    <property type="match status" value="1"/>
</dbReference>
<name>A0ABV1KW45_9BACL</name>
<feature type="domain" description="HTH lacI-type" evidence="5">
    <location>
        <begin position="3"/>
        <end position="58"/>
    </location>
</feature>
<dbReference type="PROSITE" id="PS00356">
    <property type="entry name" value="HTH_LACI_1"/>
    <property type="match status" value="1"/>
</dbReference>
<protein>
    <submittedName>
        <fullName evidence="6">LacI family DNA-binding transcriptional regulator</fullName>
    </submittedName>
</protein>
<evidence type="ECO:0000313" key="6">
    <source>
        <dbReference type="EMBL" id="MEQ4484210.1"/>
    </source>
</evidence>
<dbReference type="Pfam" id="PF00356">
    <property type="entry name" value="LacI"/>
    <property type="match status" value="1"/>
</dbReference>
<evidence type="ECO:0000313" key="7">
    <source>
        <dbReference type="Proteomes" id="UP001493487"/>
    </source>
</evidence>
<evidence type="ECO:0000256" key="1">
    <source>
        <dbReference type="ARBA" id="ARBA00022491"/>
    </source>
</evidence>
<dbReference type="SUPFAM" id="SSF53822">
    <property type="entry name" value="Periplasmic binding protein-like I"/>
    <property type="match status" value="1"/>
</dbReference>
<dbReference type="InterPro" id="IPR028082">
    <property type="entry name" value="Peripla_BP_I"/>
</dbReference>
<dbReference type="PRINTS" id="PR00036">
    <property type="entry name" value="HTHLACI"/>
</dbReference>
<dbReference type="InterPro" id="IPR000843">
    <property type="entry name" value="HTH_LacI"/>
</dbReference>
<dbReference type="PROSITE" id="PS50932">
    <property type="entry name" value="HTH_LACI_2"/>
    <property type="match status" value="1"/>
</dbReference>
<keyword evidence="2" id="KW-0805">Transcription regulation</keyword>
<dbReference type="RefSeq" id="WP_232186593.1">
    <property type="nucleotide sequence ID" value="NZ_JAIOAP010000009.1"/>
</dbReference>
<dbReference type="InterPro" id="IPR010982">
    <property type="entry name" value="Lambda_DNA-bd_dom_sf"/>
</dbReference>
<proteinExistence type="predicted"/>
<sequence>MSITIKDIARMANVSMTTVSKIINSKDKEISQATRERVNQIIREHNYTPNKIAQSMITKKTKTIGLVIPDVRNPFFTELARGAEDVANEHGYSVIFCNSDDNMQKEVTYINMLVEKMVDGILLAPAATREEKIESEINIRLPIITMDREAAIQGIKGHVKIDNIKGAYDAVHYLVGLGHEEIVLFSGPVNNQTSMDRLEGYRKALEDNGLKFREDRWFAGDFKGKWTAEVVRSLMRDSVSFTALFCANDLIAIEAIKELQKCGIRIPEQVSVVGFDDIPFSSMVSPELTTVRQPSYEIGAKAAEMLVGHLKKSGKLPSPITLMPELTIRDSTRAILRSGGG</sequence>
<dbReference type="Gene3D" id="1.10.260.40">
    <property type="entry name" value="lambda repressor-like DNA-binding domains"/>
    <property type="match status" value="1"/>
</dbReference>
<reference evidence="6 7" key="1">
    <citation type="journal article" date="2023" name="Genome Announc.">
        <title>Pan-Genome Analyses of the Genus Cohnella and Proposal of the Novel Species Cohnella silvisoli sp. nov., Isolated from Forest Soil.</title>
        <authorList>
            <person name="Wang C."/>
            <person name="Mao L."/>
            <person name="Bao G."/>
            <person name="Zhu H."/>
        </authorList>
    </citation>
    <scope>NUCLEOTIDE SEQUENCE [LARGE SCALE GENOMIC DNA]</scope>
    <source>
        <strain evidence="6 7">NL03-T5-1</strain>
    </source>
</reference>